<dbReference type="GO" id="GO:0030170">
    <property type="term" value="F:pyridoxal phosphate binding"/>
    <property type="evidence" value="ECO:0007669"/>
    <property type="project" value="InterPro"/>
</dbReference>
<dbReference type="InterPro" id="IPR036388">
    <property type="entry name" value="WH-like_DNA-bd_sf"/>
</dbReference>
<keyword evidence="5" id="KW-0804">Transcription</keyword>
<dbReference type="EMBL" id="SRYJ01000051">
    <property type="protein sequence ID" value="TGY67850.1"/>
    <property type="molecule type" value="Genomic_DNA"/>
</dbReference>
<dbReference type="InterPro" id="IPR036390">
    <property type="entry name" value="WH_DNA-bd_sf"/>
</dbReference>
<dbReference type="GO" id="GO:0003700">
    <property type="term" value="F:DNA-binding transcription factor activity"/>
    <property type="evidence" value="ECO:0007669"/>
    <property type="project" value="InterPro"/>
</dbReference>
<sequence>MNSPESIEFLRLSVDKDSSDAIYIQIADGIIAAIKNGSLQPGTSLPSTRHLASVLRINRNTIVRAFEILSAEGWISTLERHGTIVSERLPLTSIAKKIRPQTIDSEEVLQGNQIFFDDGIPDITRSPINELARAYRRVFKQKAKWQIMNLSNKLGDLRFREALSEMLNQNRQMRTCAAQLCVTRGSQMALFLTAHCLLKKDDVILVENPGFKPAWETFRYIGATIVPIAVEPDGIRVDDVEKIVKKGNVKAIYLTPHHQYPTTATLSLSKRLRLIELSNQYGFTIIEDDYDNEFHFGKRPVMPIAAYEEVQNYVYIGTFSKLIAPAIRVGYIYSSQSFIDKVGELRKIVDMQGDNFMEQALLDLIASGELRKHHKRMVEVYRKKRDFFASMLEKYLKDKVQYNIPSGGLAFWLTPTCKKINLYKIREQANKSYVNFYTPDRFSFSESICGIRLGYASLSNEDLEQGLSILGRFL</sequence>
<evidence type="ECO:0000256" key="3">
    <source>
        <dbReference type="ARBA" id="ARBA00023015"/>
    </source>
</evidence>
<dbReference type="InterPro" id="IPR004839">
    <property type="entry name" value="Aminotransferase_I/II_large"/>
</dbReference>
<dbReference type="SUPFAM" id="SSF53383">
    <property type="entry name" value="PLP-dependent transferases"/>
    <property type="match status" value="1"/>
</dbReference>
<comment type="caution">
    <text evidence="7">The sequence shown here is derived from an EMBL/GenBank/DDBJ whole genome shotgun (WGS) entry which is preliminary data.</text>
</comment>
<dbReference type="PANTHER" id="PTHR46577:SF1">
    <property type="entry name" value="HTH-TYPE TRANSCRIPTIONAL REGULATORY PROTEIN GABR"/>
    <property type="match status" value="1"/>
</dbReference>
<dbReference type="InterPro" id="IPR015421">
    <property type="entry name" value="PyrdxlP-dep_Trfase_major"/>
</dbReference>
<evidence type="ECO:0000256" key="1">
    <source>
        <dbReference type="ARBA" id="ARBA00005384"/>
    </source>
</evidence>
<feature type="domain" description="HTH gntR-type" evidence="6">
    <location>
        <begin position="20"/>
        <end position="88"/>
    </location>
</feature>
<evidence type="ECO:0000313" key="8">
    <source>
        <dbReference type="Proteomes" id="UP000310760"/>
    </source>
</evidence>
<dbReference type="Pfam" id="PF00392">
    <property type="entry name" value="GntR"/>
    <property type="match status" value="1"/>
</dbReference>
<dbReference type="CDD" id="cd00609">
    <property type="entry name" value="AAT_like"/>
    <property type="match status" value="1"/>
</dbReference>
<dbReference type="SUPFAM" id="SSF46785">
    <property type="entry name" value="Winged helix' DNA-binding domain"/>
    <property type="match status" value="1"/>
</dbReference>
<keyword evidence="4" id="KW-0238">DNA-binding</keyword>
<dbReference type="Pfam" id="PF00155">
    <property type="entry name" value="Aminotran_1_2"/>
    <property type="match status" value="1"/>
</dbReference>
<dbReference type="Gene3D" id="3.40.640.10">
    <property type="entry name" value="Type I PLP-dependent aspartate aminotransferase-like (Major domain)"/>
    <property type="match status" value="1"/>
</dbReference>
<dbReference type="PRINTS" id="PR00035">
    <property type="entry name" value="HTHGNTR"/>
</dbReference>
<dbReference type="GO" id="GO:0008483">
    <property type="term" value="F:transaminase activity"/>
    <property type="evidence" value="ECO:0007669"/>
    <property type="project" value="UniProtKB-KW"/>
</dbReference>
<organism evidence="7 8">
    <name type="scientific">Phocaeicola sartorii</name>
    <dbReference type="NCBI Taxonomy" id="671267"/>
    <lineage>
        <taxon>Bacteria</taxon>
        <taxon>Pseudomonadati</taxon>
        <taxon>Bacteroidota</taxon>
        <taxon>Bacteroidia</taxon>
        <taxon>Bacteroidales</taxon>
        <taxon>Bacteroidaceae</taxon>
        <taxon>Phocaeicola</taxon>
    </lineage>
</organism>
<dbReference type="InterPro" id="IPR015424">
    <property type="entry name" value="PyrdxlP-dep_Trfase"/>
</dbReference>
<comment type="similarity">
    <text evidence="1">In the C-terminal section; belongs to the class-I pyridoxal-phosphate-dependent aminotransferase family.</text>
</comment>
<proteinExistence type="inferred from homology"/>
<keyword evidence="3" id="KW-0805">Transcription regulation</keyword>
<dbReference type="CDD" id="cd07377">
    <property type="entry name" value="WHTH_GntR"/>
    <property type="match status" value="1"/>
</dbReference>
<keyword evidence="7" id="KW-0032">Aminotransferase</keyword>
<keyword evidence="2" id="KW-0663">Pyridoxal phosphate</keyword>
<dbReference type="AlphaFoldDB" id="A0A4S2FGE4"/>
<dbReference type="RefSeq" id="WP_135952527.1">
    <property type="nucleotide sequence ID" value="NZ_CAOOJZ010000001.1"/>
</dbReference>
<evidence type="ECO:0000256" key="2">
    <source>
        <dbReference type="ARBA" id="ARBA00022898"/>
    </source>
</evidence>
<evidence type="ECO:0000256" key="5">
    <source>
        <dbReference type="ARBA" id="ARBA00023163"/>
    </source>
</evidence>
<keyword evidence="7" id="KW-0808">Transferase</keyword>
<dbReference type="Proteomes" id="UP000310760">
    <property type="component" value="Unassembled WGS sequence"/>
</dbReference>
<dbReference type="SMART" id="SM00345">
    <property type="entry name" value="HTH_GNTR"/>
    <property type="match status" value="1"/>
</dbReference>
<gene>
    <name evidence="7" type="ORF">E5339_18530</name>
</gene>
<dbReference type="InterPro" id="IPR000524">
    <property type="entry name" value="Tscrpt_reg_HTH_GntR"/>
</dbReference>
<evidence type="ECO:0000259" key="6">
    <source>
        <dbReference type="PROSITE" id="PS50949"/>
    </source>
</evidence>
<dbReference type="InterPro" id="IPR051446">
    <property type="entry name" value="HTH_trans_reg/aminotransferase"/>
</dbReference>
<dbReference type="PANTHER" id="PTHR46577">
    <property type="entry name" value="HTH-TYPE TRANSCRIPTIONAL REGULATORY PROTEIN GABR"/>
    <property type="match status" value="1"/>
</dbReference>
<name>A0A4S2FGE4_9BACT</name>
<reference evidence="7 8" key="1">
    <citation type="submission" date="2019-04" db="EMBL/GenBank/DDBJ databases">
        <title>Microbes associate with the intestines of laboratory mice.</title>
        <authorList>
            <person name="Navarre W."/>
            <person name="Wong E."/>
            <person name="Huang K."/>
            <person name="Tropini C."/>
            <person name="Ng K."/>
            <person name="Yu B."/>
        </authorList>
    </citation>
    <scope>NUCLEOTIDE SEQUENCE [LARGE SCALE GENOMIC DNA]</scope>
    <source>
        <strain evidence="7 8">NM22_B1</strain>
    </source>
</reference>
<protein>
    <submittedName>
        <fullName evidence="7">PLP-dependent aminotransferase family protein</fullName>
    </submittedName>
</protein>
<dbReference type="GO" id="GO:0003677">
    <property type="term" value="F:DNA binding"/>
    <property type="evidence" value="ECO:0007669"/>
    <property type="project" value="UniProtKB-KW"/>
</dbReference>
<evidence type="ECO:0000313" key="7">
    <source>
        <dbReference type="EMBL" id="TGY67850.1"/>
    </source>
</evidence>
<accession>A0A4S2FGE4</accession>
<dbReference type="Gene3D" id="1.10.10.10">
    <property type="entry name" value="Winged helix-like DNA-binding domain superfamily/Winged helix DNA-binding domain"/>
    <property type="match status" value="1"/>
</dbReference>
<evidence type="ECO:0000256" key="4">
    <source>
        <dbReference type="ARBA" id="ARBA00023125"/>
    </source>
</evidence>
<dbReference type="PROSITE" id="PS50949">
    <property type="entry name" value="HTH_GNTR"/>
    <property type="match status" value="1"/>
</dbReference>